<dbReference type="EMBL" id="SRMA01025877">
    <property type="protein sequence ID" value="TRY90129.1"/>
    <property type="molecule type" value="Genomic_DNA"/>
</dbReference>
<keyword evidence="1" id="KW-0727">SH2 domain</keyword>
<evidence type="ECO:0000313" key="4">
    <source>
        <dbReference type="Proteomes" id="UP000316079"/>
    </source>
</evidence>
<evidence type="ECO:0000256" key="1">
    <source>
        <dbReference type="ARBA" id="ARBA00022999"/>
    </source>
</evidence>
<proteinExistence type="predicted"/>
<feature type="compositionally biased region" description="Basic and acidic residues" evidence="2">
    <location>
        <begin position="146"/>
        <end position="173"/>
    </location>
</feature>
<reference evidence="3 4" key="1">
    <citation type="journal article" date="2019" name="Sci. Data">
        <title>Hybrid genome assembly and annotation of Danionella translucida.</title>
        <authorList>
            <person name="Kadobianskyi M."/>
            <person name="Schulze L."/>
            <person name="Schuelke M."/>
            <person name="Judkewitz B."/>
        </authorList>
    </citation>
    <scope>NUCLEOTIDE SEQUENCE [LARGE SCALE GENOMIC DNA]</scope>
    <source>
        <strain evidence="3 4">Bolton</strain>
    </source>
</reference>
<dbReference type="OrthoDB" id="10003345at2759"/>
<gene>
    <name evidence="3" type="ORF">DNTS_031616</name>
</gene>
<dbReference type="Proteomes" id="UP000316079">
    <property type="component" value="Unassembled WGS sequence"/>
</dbReference>
<dbReference type="PANTHER" id="PTHR14388:SF5">
    <property type="entry name" value="SH2 DOMAIN-CONTAINING PROTEIN 4A"/>
    <property type="match status" value="1"/>
</dbReference>
<dbReference type="GO" id="GO:0005737">
    <property type="term" value="C:cytoplasm"/>
    <property type="evidence" value="ECO:0007669"/>
    <property type="project" value="TreeGrafter"/>
</dbReference>
<name>A0A553QJM1_9TELE</name>
<organism evidence="3 4">
    <name type="scientific">Danionella cerebrum</name>
    <dbReference type="NCBI Taxonomy" id="2873325"/>
    <lineage>
        <taxon>Eukaryota</taxon>
        <taxon>Metazoa</taxon>
        <taxon>Chordata</taxon>
        <taxon>Craniata</taxon>
        <taxon>Vertebrata</taxon>
        <taxon>Euteleostomi</taxon>
        <taxon>Actinopterygii</taxon>
        <taxon>Neopterygii</taxon>
        <taxon>Teleostei</taxon>
        <taxon>Ostariophysi</taxon>
        <taxon>Cypriniformes</taxon>
        <taxon>Danionidae</taxon>
        <taxon>Danioninae</taxon>
        <taxon>Danionella</taxon>
    </lineage>
</organism>
<accession>A0A553QJM1</accession>
<dbReference type="PANTHER" id="PTHR14388">
    <property type="entry name" value="T CELL-SPECIFIC ADAPTER PROTEIN TSAD"/>
    <property type="match status" value="1"/>
</dbReference>
<dbReference type="AlphaFoldDB" id="A0A553QJM1"/>
<protein>
    <recommendedName>
        <fullName evidence="5">SH2 domain-containing protein</fullName>
    </recommendedName>
</protein>
<comment type="caution">
    <text evidence="3">The sequence shown here is derived from an EMBL/GenBank/DDBJ whole genome shotgun (WGS) entry which is preliminary data.</text>
</comment>
<feature type="region of interest" description="Disordered" evidence="2">
    <location>
        <begin position="146"/>
        <end position="195"/>
    </location>
</feature>
<sequence length="332" mass="36746">MLQQILADMYIDPDVLEALNEEQKKILFFKMREEQIRRWKVRQEQEEREDVKKEKLRQKKGSCKTVSWLLGSDGDVHVCIIGESDEIKSPKRILSELRGKTVTNSNNLNSRALTESGKTCLSKPYRAQQASTEPGIQLLLKNAEELRESPTLSDESKQDSASEHSADDTRGQSDDSDSGSGEYDIGIYRPHTANRENAVAEQVRELQLHREKKEQLSINKSLPLDTPTSDKACNLEIEVASLECKRKTASGGQREARASVRNRKSNGRALVSQGKCVKAGGLQAQTPQGEAKNTAPSPLSLFSAASVFEVCLISVLPAPLPPQSPLTYSPST</sequence>
<evidence type="ECO:0000313" key="3">
    <source>
        <dbReference type="EMBL" id="TRY90129.1"/>
    </source>
</evidence>
<evidence type="ECO:0000256" key="2">
    <source>
        <dbReference type="SAM" id="MobiDB-lite"/>
    </source>
</evidence>
<evidence type="ECO:0008006" key="5">
    <source>
        <dbReference type="Google" id="ProtNLM"/>
    </source>
</evidence>
<dbReference type="STRING" id="623744.A0A553QJM1"/>
<keyword evidence="4" id="KW-1185">Reference proteome</keyword>